<dbReference type="Gene3D" id="3.30.460.20">
    <property type="entry name" value="CorA soluble domain-like"/>
    <property type="match status" value="1"/>
</dbReference>
<evidence type="ECO:0000256" key="6">
    <source>
        <dbReference type="ARBA" id="ARBA00022989"/>
    </source>
</evidence>
<dbReference type="InterPro" id="IPR045861">
    <property type="entry name" value="CorA_cytoplasmic_dom"/>
</dbReference>
<evidence type="ECO:0000256" key="3">
    <source>
        <dbReference type="ARBA" id="ARBA00022448"/>
    </source>
</evidence>
<feature type="compositionally biased region" description="Polar residues" evidence="8">
    <location>
        <begin position="276"/>
        <end position="290"/>
    </location>
</feature>
<dbReference type="GO" id="GO:0005886">
    <property type="term" value="C:plasma membrane"/>
    <property type="evidence" value="ECO:0007669"/>
    <property type="project" value="UniProtKB-SubCell"/>
</dbReference>
<evidence type="ECO:0000256" key="9">
    <source>
        <dbReference type="SAM" id="Phobius"/>
    </source>
</evidence>
<dbReference type="InParanoid" id="A0A1Y2D951"/>
<evidence type="ECO:0000256" key="5">
    <source>
        <dbReference type="ARBA" id="ARBA00022692"/>
    </source>
</evidence>
<keyword evidence="4" id="KW-1003">Cell membrane</keyword>
<keyword evidence="5 9" id="KW-0812">Transmembrane</keyword>
<dbReference type="InterPro" id="IPR045863">
    <property type="entry name" value="CorA_TM1_TM2"/>
</dbReference>
<dbReference type="SUPFAM" id="SSF143865">
    <property type="entry name" value="CorA soluble domain-like"/>
    <property type="match status" value="1"/>
</dbReference>
<reference evidence="10 11" key="1">
    <citation type="submission" date="2016-07" db="EMBL/GenBank/DDBJ databases">
        <title>Pervasive Adenine N6-methylation of Active Genes in Fungi.</title>
        <authorList>
            <consortium name="DOE Joint Genome Institute"/>
            <person name="Mondo S.J."/>
            <person name="Dannebaum R.O."/>
            <person name="Kuo R.C."/>
            <person name="Labutti K."/>
            <person name="Haridas S."/>
            <person name="Kuo A."/>
            <person name="Salamov A."/>
            <person name="Ahrendt S.R."/>
            <person name="Lipzen A."/>
            <person name="Sullivan W."/>
            <person name="Andreopoulos W.B."/>
            <person name="Clum A."/>
            <person name="Lindquist E."/>
            <person name="Daum C."/>
            <person name="Ramamoorthy G.K."/>
            <person name="Gryganskyi A."/>
            <person name="Culley D."/>
            <person name="Magnuson J.K."/>
            <person name="James T.Y."/>
            <person name="O'Malley M.A."/>
            <person name="Stajich J.E."/>
            <person name="Spatafora J.W."/>
            <person name="Visel A."/>
            <person name="Grigoriev I.V."/>
        </authorList>
    </citation>
    <scope>NUCLEOTIDE SEQUENCE [LARGE SCALE GENOMIC DNA]</scope>
    <source>
        <strain evidence="10 11">62-1032</strain>
    </source>
</reference>
<sequence length="680" mass="75325">MSSFLAHHATSHGNAPSPARRHSSTSLASLVHHNRDTTLVDDPAPPAAEDGEEDLSGERRTHRADLVEERPEGDLPEEAFRQVPAAAPGVARLKEAATKEDGSLSVPGSKPPLGSRSSSVQRLQAAARKISAARILLNEDDWDNTRTPGVDPLRVDMPGLKANVVIQAVDCCHATAEFNVLDSTTLVDFLAKERPAWSKVRWIHANGLSWDVIKPIALKYDLHPLALEDMLHQSSNRSKLDYYKNHAFCNIVSHRTLAVTAADSDDEENENAPFFPSSTKGKQAPRSSNGHHFGFHTTHRSADEESIVETSDGRNSPSPGYGSGATTPAAPGSYAEYLRSLKKAFKKVRAPEEAEKRTLSHSSRGLTNRLRSKKGSKRFRKNLNERMAARWTVAELTKDIKVHIHVEQVAIFVLRNGTILTFTQDPGYHPTFSSIFDRISSAEDIIRESEDSSMILQALLDVVGDAMLEIIDEFREQLTTLESHVLSRPSMSDVRHLHILSSQLLMLKSTFTPFQFLLQALRTQDDAKAAAAAKPSPEANGKRLGFVSHEAKVYLGDVIDHVDSVLSSLDLFGDLAENLIAYTFNNLSYSSNSYMQALSVLSVIFLPLTFLSGYFGMNFETFPHVLDGGVSYFWKIAIPTAVATILVFGYEYVITVFQSARRLALRMYHRSLVERQNKEE</sequence>
<proteinExistence type="inferred from homology"/>
<feature type="region of interest" description="Disordered" evidence="8">
    <location>
        <begin position="1"/>
        <end position="80"/>
    </location>
</feature>
<organism evidence="10 11">
    <name type="scientific">Leucosporidium creatinivorum</name>
    <dbReference type="NCBI Taxonomy" id="106004"/>
    <lineage>
        <taxon>Eukaryota</taxon>
        <taxon>Fungi</taxon>
        <taxon>Dikarya</taxon>
        <taxon>Basidiomycota</taxon>
        <taxon>Pucciniomycotina</taxon>
        <taxon>Microbotryomycetes</taxon>
        <taxon>Leucosporidiales</taxon>
        <taxon>Leucosporidium</taxon>
    </lineage>
</organism>
<dbReference type="PANTHER" id="PTHR46494:SF1">
    <property type="entry name" value="CORA FAMILY METAL ION TRANSPORTER (EUROFUNG)"/>
    <property type="match status" value="1"/>
</dbReference>
<dbReference type="STRING" id="106004.A0A1Y2D951"/>
<evidence type="ECO:0000313" key="10">
    <source>
        <dbReference type="EMBL" id="ORY55737.1"/>
    </source>
</evidence>
<evidence type="ECO:0000256" key="4">
    <source>
        <dbReference type="ARBA" id="ARBA00022475"/>
    </source>
</evidence>
<dbReference type="OrthoDB" id="165352at2759"/>
<feature type="transmembrane region" description="Helical" evidence="9">
    <location>
        <begin position="597"/>
        <end position="616"/>
    </location>
</feature>
<name>A0A1Y2D951_9BASI</name>
<evidence type="ECO:0000256" key="7">
    <source>
        <dbReference type="ARBA" id="ARBA00023136"/>
    </source>
</evidence>
<evidence type="ECO:0000256" key="2">
    <source>
        <dbReference type="ARBA" id="ARBA00009765"/>
    </source>
</evidence>
<dbReference type="Proteomes" id="UP000193467">
    <property type="component" value="Unassembled WGS sequence"/>
</dbReference>
<evidence type="ECO:0000256" key="8">
    <source>
        <dbReference type="SAM" id="MobiDB-lite"/>
    </source>
</evidence>
<dbReference type="GO" id="GO:0000287">
    <property type="term" value="F:magnesium ion binding"/>
    <property type="evidence" value="ECO:0007669"/>
    <property type="project" value="TreeGrafter"/>
</dbReference>
<keyword evidence="6 9" id="KW-1133">Transmembrane helix</keyword>
<accession>A0A1Y2D951</accession>
<comment type="similarity">
    <text evidence="2">Belongs to the CorA metal ion transporter (MIT) (TC 1.A.35) family.</text>
</comment>
<feature type="region of interest" description="Disordered" evidence="8">
    <location>
        <begin position="262"/>
        <end position="329"/>
    </location>
</feature>
<evidence type="ECO:0000256" key="1">
    <source>
        <dbReference type="ARBA" id="ARBA00004651"/>
    </source>
</evidence>
<dbReference type="AlphaFoldDB" id="A0A1Y2D951"/>
<dbReference type="SUPFAM" id="SSF144083">
    <property type="entry name" value="Magnesium transport protein CorA, transmembrane region"/>
    <property type="match status" value="1"/>
</dbReference>
<dbReference type="GO" id="GO:0015087">
    <property type="term" value="F:cobalt ion transmembrane transporter activity"/>
    <property type="evidence" value="ECO:0007669"/>
    <property type="project" value="TreeGrafter"/>
</dbReference>
<comment type="caution">
    <text evidence="10">The sequence shown here is derived from an EMBL/GenBank/DDBJ whole genome shotgun (WGS) entry which is preliminary data.</text>
</comment>
<dbReference type="GO" id="GO:0015095">
    <property type="term" value="F:magnesium ion transmembrane transporter activity"/>
    <property type="evidence" value="ECO:0007669"/>
    <property type="project" value="TreeGrafter"/>
</dbReference>
<keyword evidence="11" id="KW-1185">Reference proteome</keyword>
<protein>
    <recommendedName>
        <fullName evidence="12">Cora-domain-containing protein</fullName>
    </recommendedName>
</protein>
<feature type="compositionally biased region" description="Basic and acidic residues" evidence="8">
    <location>
        <begin position="349"/>
        <end position="358"/>
    </location>
</feature>
<feature type="region of interest" description="Disordered" evidence="8">
    <location>
        <begin position="349"/>
        <end position="377"/>
    </location>
</feature>
<keyword evidence="7 9" id="KW-0472">Membrane</keyword>
<feature type="compositionally biased region" description="Basic and acidic residues" evidence="8">
    <location>
        <begin position="56"/>
        <end position="73"/>
    </location>
</feature>
<dbReference type="InterPro" id="IPR002523">
    <property type="entry name" value="MgTranspt_CorA/ZnTranspt_ZntB"/>
</dbReference>
<gene>
    <name evidence="10" type="ORF">BCR35DRAFT_355708</name>
</gene>
<dbReference type="Pfam" id="PF01544">
    <property type="entry name" value="CorA"/>
    <property type="match status" value="1"/>
</dbReference>
<dbReference type="Gene3D" id="1.20.58.340">
    <property type="entry name" value="Magnesium transport protein CorA, transmembrane region"/>
    <property type="match status" value="2"/>
</dbReference>
<dbReference type="PANTHER" id="PTHR46494">
    <property type="entry name" value="CORA FAMILY METAL ION TRANSPORTER (EUROFUNG)"/>
    <property type="match status" value="1"/>
</dbReference>
<evidence type="ECO:0000313" key="11">
    <source>
        <dbReference type="Proteomes" id="UP000193467"/>
    </source>
</evidence>
<evidence type="ECO:0008006" key="12">
    <source>
        <dbReference type="Google" id="ProtNLM"/>
    </source>
</evidence>
<comment type="subcellular location">
    <subcellularLocation>
        <location evidence="1">Cell membrane</location>
        <topology evidence="1">Multi-pass membrane protein</topology>
    </subcellularLocation>
</comment>
<feature type="transmembrane region" description="Helical" evidence="9">
    <location>
        <begin position="636"/>
        <end position="657"/>
    </location>
</feature>
<feature type="region of interest" description="Disordered" evidence="8">
    <location>
        <begin position="96"/>
        <end position="118"/>
    </location>
</feature>
<dbReference type="EMBL" id="MCGR01000089">
    <property type="protein sequence ID" value="ORY55737.1"/>
    <property type="molecule type" value="Genomic_DNA"/>
</dbReference>
<keyword evidence="3" id="KW-0813">Transport</keyword>
<dbReference type="GO" id="GO:0050897">
    <property type="term" value="F:cobalt ion binding"/>
    <property type="evidence" value="ECO:0007669"/>
    <property type="project" value="TreeGrafter"/>
</dbReference>